<feature type="region of interest" description="Disordered" evidence="1">
    <location>
        <begin position="1"/>
        <end position="37"/>
    </location>
</feature>
<feature type="compositionally biased region" description="Basic and acidic residues" evidence="1">
    <location>
        <begin position="28"/>
        <end position="37"/>
    </location>
</feature>
<reference evidence="2 3" key="1">
    <citation type="submission" date="2018-09" db="EMBL/GenBank/DDBJ databases">
        <title>Cohnella cavernae sp. nov., isolated from a karst cave.</title>
        <authorList>
            <person name="Zhu H."/>
        </authorList>
    </citation>
    <scope>NUCLEOTIDE SEQUENCE [LARGE SCALE GENOMIC DNA]</scope>
    <source>
        <strain evidence="2 3">K2E09-144</strain>
    </source>
</reference>
<dbReference type="Proteomes" id="UP000266340">
    <property type="component" value="Unassembled WGS sequence"/>
</dbReference>
<evidence type="ECO:0000256" key="1">
    <source>
        <dbReference type="SAM" id="MobiDB-lite"/>
    </source>
</evidence>
<dbReference type="Gene3D" id="1.10.287.950">
    <property type="entry name" value="Methyl-accepting chemotaxis protein"/>
    <property type="match status" value="1"/>
</dbReference>
<evidence type="ECO:0000313" key="2">
    <source>
        <dbReference type="EMBL" id="RIE04511.1"/>
    </source>
</evidence>
<name>A0A398CZ53_9BACL</name>
<sequence>MSANSEQAASGADQIADSMRELAAGADSQREGMKRGAEVTIQIRDGHLDDRRSDDFVAAVAEQATKHAQDGNETVKQAVEQMGNDRKDGRELRSGRSRIAREVQEH</sequence>
<dbReference type="RefSeq" id="WP_119148179.1">
    <property type="nucleotide sequence ID" value="NZ_QXJM01000026.1"/>
</dbReference>
<dbReference type="OrthoDB" id="369835at2"/>
<evidence type="ECO:0000313" key="3">
    <source>
        <dbReference type="Proteomes" id="UP000266340"/>
    </source>
</evidence>
<comment type="caution">
    <text evidence="2">The sequence shown here is derived from an EMBL/GenBank/DDBJ whole genome shotgun (WGS) entry which is preliminary data.</text>
</comment>
<feature type="compositionally biased region" description="Basic and acidic residues" evidence="1">
    <location>
        <begin position="83"/>
        <end position="106"/>
    </location>
</feature>
<dbReference type="AlphaFoldDB" id="A0A398CZ53"/>
<organism evidence="2 3">
    <name type="scientific">Cohnella faecalis</name>
    <dbReference type="NCBI Taxonomy" id="2315694"/>
    <lineage>
        <taxon>Bacteria</taxon>
        <taxon>Bacillati</taxon>
        <taxon>Bacillota</taxon>
        <taxon>Bacilli</taxon>
        <taxon>Bacillales</taxon>
        <taxon>Paenibacillaceae</taxon>
        <taxon>Cohnella</taxon>
    </lineage>
</organism>
<feature type="region of interest" description="Disordered" evidence="1">
    <location>
        <begin position="81"/>
        <end position="106"/>
    </location>
</feature>
<protein>
    <submittedName>
        <fullName evidence="2">Uncharacterized protein</fullName>
    </submittedName>
</protein>
<accession>A0A398CZ53</accession>
<dbReference type="EMBL" id="QXJM01000026">
    <property type="protein sequence ID" value="RIE04511.1"/>
    <property type="molecule type" value="Genomic_DNA"/>
</dbReference>
<keyword evidence="3" id="KW-1185">Reference proteome</keyword>
<gene>
    <name evidence="2" type="ORF">D3H35_05765</name>
</gene>
<proteinExistence type="predicted"/>